<proteinExistence type="predicted"/>
<dbReference type="PANTHER" id="PTHR30606">
    <property type="entry name" value="LIPID A BIOSYNTHESIS LAUROYL ACYLTRANSFERASE"/>
    <property type="match status" value="1"/>
</dbReference>
<reference evidence="7 8" key="1">
    <citation type="journal article" date="2021" name="Sci. Rep.">
        <title>The distribution of antibiotic resistance genes in chicken gut microbiota commensals.</title>
        <authorList>
            <person name="Juricova H."/>
            <person name="Matiasovicova J."/>
            <person name="Kubasova T."/>
            <person name="Cejkova D."/>
            <person name="Rychlik I."/>
        </authorList>
    </citation>
    <scope>NUCLEOTIDE SEQUENCE [LARGE SCALE GENOMIC DNA]</scope>
    <source>
        <strain evidence="7 8">An829</strain>
    </source>
</reference>
<evidence type="ECO:0000313" key="7">
    <source>
        <dbReference type="EMBL" id="MBM6703025.1"/>
    </source>
</evidence>
<evidence type="ECO:0000256" key="5">
    <source>
        <dbReference type="ARBA" id="ARBA00023136"/>
    </source>
</evidence>
<evidence type="ECO:0000256" key="2">
    <source>
        <dbReference type="ARBA" id="ARBA00022475"/>
    </source>
</evidence>
<dbReference type="PANTHER" id="PTHR30606:SF10">
    <property type="entry name" value="PHOSPHATIDYLINOSITOL MANNOSIDE ACYLTRANSFERASE"/>
    <property type="match status" value="1"/>
</dbReference>
<keyword evidence="3" id="KW-0997">Cell inner membrane</keyword>
<gene>
    <name evidence="7" type="ORF">H6A60_00660</name>
</gene>
<keyword evidence="2" id="KW-1003">Cell membrane</keyword>
<keyword evidence="4" id="KW-0808">Transferase</keyword>
<keyword evidence="8" id="KW-1185">Reference proteome</keyword>
<dbReference type="Proteomes" id="UP000715095">
    <property type="component" value="Unassembled WGS sequence"/>
</dbReference>
<protein>
    <submittedName>
        <fullName evidence="7">Lysophospholipid acyltransferase family protein</fullName>
    </submittedName>
</protein>
<evidence type="ECO:0000313" key="8">
    <source>
        <dbReference type="Proteomes" id="UP000715095"/>
    </source>
</evidence>
<evidence type="ECO:0000256" key="4">
    <source>
        <dbReference type="ARBA" id="ARBA00022679"/>
    </source>
</evidence>
<name>A0ABS2DNR1_9BURK</name>
<dbReference type="NCBIfam" id="NF006487">
    <property type="entry name" value="PRK08905.1"/>
    <property type="match status" value="1"/>
</dbReference>
<evidence type="ECO:0000256" key="6">
    <source>
        <dbReference type="ARBA" id="ARBA00023315"/>
    </source>
</evidence>
<evidence type="ECO:0000256" key="3">
    <source>
        <dbReference type="ARBA" id="ARBA00022519"/>
    </source>
</evidence>
<dbReference type="GO" id="GO:0016746">
    <property type="term" value="F:acyltransferase activity"/>
    <property type="evidence" value="ECO:0007669"/>
    <property type="project" value="UniProtKB-KW"/>
</dbReference>
<keyword evidence="6 7" id="KW-0012">Acyltransferase</keyword>
<dbReference type="EMBL" id="JACJJC010000001">
    <property type="protein sequence ID" value="MBM6703025.1"/>
    <property type="molecule type" value="Genomic_DNA"/>
</dbReference>
<dbReference type="InterPro" id="IPR004960">
    <property type="entry name" value="LipA_acyltrans"/>
</dbReference>
<sequence length="292" mass="33350">MHWVMRLLAKLPLRFLQVVGAAIGECAFWLSPTYRRRTRANLRAAGYEDRRLFSRVGRNAGRQAMESIWVWYRPVEDVLKEVHATERASKLIGDAMRSGRPIVFMTPHIGCFEVLPVWLAENFFRETGRNITILYKPPKKSVLRKLVGEARQAPGIEAVPTNLNGVKRVIRNLRAGHTFGALPDQVPSRHGDGVWATFFGRAAYTITLPVKVAKQFDAIRIFAWGTRESHGWTLDAEEWDVPLTGDVLVDVEAMNRHIESIIRRMPAQYAWSYNRYKCPRGITRPAEAAEQK</sequence>
<evidence type="ECO:0000256" key="1">
    <source>
        <dbReference type="ARBA" id="ARBA00004533"/>
    </source>
</evidence>
<accession>A0ABS2DNR1</accession>
<keyword evidence="5" id="KW-0472">Membrane</keyword>
<comment type="caution">
    <text evidence="7">The sequence shown here is derived from an EMBL/GenBank/DDBJ whole genome shotgun (WGS) entry which is preliminary data.</text>
</comment>
<dbReference type="CDD" id="cd07984">
    <property type="entry name" value="LPLAT_LABLAT-like"/>
    <property type="match status" value="1"/>
</dbReference>
<organism evidence="7 8">
    <name type="scientific">Sutterella massiliensis</name>
    <dbReference type="NCBI Taxonomy" id="1816689"/>
    <lineage>
        <taxon>Bacteria</taxon>
        <taxon>Pseudomonadati</taxon>
        <taxon>Pseudomonadota</taxon>
        <taxon>Betaproteobacteria</taxon>
        <taxon>Burkholderiales</taxon>
        <taxon>Sutterellaceae</taxon>
        <taxon>Sutterella</taxon>
    </lineage>
</organism>
<dbReference type="Pfam" id="PF03279">
    <property type="entry name" value="Lip_A_acyltrans"/>
    <property type="match status" value="1"/>
</dbReference>
<comment type="subcellular location">
    <subcellularLocation>
        <location evidence="1">Cell inner membrane</location>
    </subcellularLocation>
</comment>
<dbReference type="RefSeq" id="WP_205101414.1">
    <property type="nucleotide sequence ID" value="NZ_JACJJC010000001.1"/>
</dbReference>